<gene>
    <name evidence="2" type="ORF">FN924_03805</name>
</gene>
<dbReference type="RefSeq" id="WP_143892142.1">
    <property type="nucleotide sequence ID" value="NZ_CP041666.1"/>
</dbReference>
<dbReference type="InterPro" id="IPR037523">
    <property type="entry name" value="VOC_core"/>
</dbReference>
<dbReference type="InterPro" id="IPR004360">
    <property type="entry name" value="Glyas_Fos-R_dOase_dom"/>
</dbReference>
<dbReference type="Proteomes" id="UP000315215">
    <property type="component" value="Chromosome"/>
</dbReference>
<keyword evidence="3" id="KW-1185">Reference proteome</keyword>
<evidence type="ECO:0000313" key="3">
    <source>
        <dbReference type="Proteomes" id="UP000315215"/>
    </source>
</evidence>
<dbReference type="Pfam" id="PF00903">
    <property type="entry name" value="Glyoxalase"/>
    <property type="match status" value="1"/>
</dbReference>
<protein>
    <recommendedName>
        <fullName evidence="1">VOC domain-containing protein</fullName>
    </recommendedName>
</protein>
<feature type="domain" description="VOC" evidence="1">
    <location>
        <begin position="11"/>
        <end position="122"/>
    </location>
</feature>
<dbReference type="OrthoDB" id="2354281at2"/>
<dbReference type="PROSITE" id="PS51819">
    <property type="entry name" value="VOC"/>
    <property type="match status" value="1"/>
</dbReference>
<evidence type="ECO:0000259" key="1">
    <source>
        <dbReference type="PROSITE" id="PS51819"/>
    </source>
</evidence>
<accession>A0A516KDA2</accession>
<dbReference type="EMBL" id="CP041666">
    <property type="protein sequence ID" value="QDP39392.1"/>
    <property type="molecule type" value="Genomic_DNA"/>
</dbReference>
<dbReference type="KEGG" id="aqt:FN924_03805"/>
<proteinExistence type="predicted"/>
<evidence type="ECO:0000313" key="2">
    <source>
        <dbReference type="EMBL" id="QDP39392.1"/>
    </source>
</evidence>
<reference evidence="2 3" key="1">
    <citation type="submission" date="2019-07" db="EMBL/GenBank/DDBJ databases">
        <authorList>
            <person name="Li J."/>
        </authorList>
    </citation>
    <scope>NUCLEOTIDE SEQUENCE [LARGE SCALE GENOMIC DNA]</scope>
    <source>
        <strain evidence="2 3">TKL69</strain>
    </source>
</reference>
<organism evidence="2 3">
    <name type="scientific">Radiobacillus deserti</name>
    <dbReference type="NCBI Taxonomy" id="2594883"/>
    <lineage>
        <taxon>Bacteria</taxon>
        <taxon>Bacillati</taxon>
        <taxon>Bacillota</taxon>
        <taxon>Bacilli</taxon>
        <taxon>Bacillales</taxon>
        <taxon>Bacillaceae</taxon>
        <taxon>Radiobacillus</taxon>
    </lineage>
</organism>
<dbReference type="AlphaFoldDB" id="A0A516KDA2"/>
<dbReference type="Gene3D" id="3.10.180.10">
    <property type="entry name" value="2,3-Dihydroxybiphenyl 1,2-Dioxygenase, domain 1"/>
    <property type="match status" value="1"/>
</dbReference>
<sequence>MTATKNPIHSTVGSIFIHVKDMERAVRWYSKLLGINISHPSSNKVIPVTLDNLVLLLDAHRAETFEASIQPLFSLTTKDIDKTIEFLKEMNVEVVGEVERFPDISFVTIKDSEGNSLLVVQE</sequence>
<dbReference type="SUPFAM" id="SSF54593">
    <property type="entry name" value="Glyoxalase/Bleomycin resistance protein/Dihydroxybiphenyl dioxygenase"/>
    <property type="match status" value="1"/>
</dbReference>
<dbReference type="InterPro" id="IPR029068">
    <property type="entry name" value="Glyas_Bleomycin-R_OHBP_Dase"/>
</dbReference>
<name>A0A516KDA2_9BACI</name>